<comment type="caution">
    <text evidence="2">The sequence shown here is derived from an EMBL/GenBank/DDBJ whole genome shotgun (WGS) entry which is preliminary data.</text>
</comment>
<evidence type="ECO:0000313" key="3">
    <source>
        <dbReference type="Proteomes" id="UP000275048"/>
    </source>
</evidence>
<keyword evidence="3" id="KW-1185">Reference proteome</keyword>
<dbReference type="InterPro" id="IPR046124">
    <property type="entry name" value="DUF6121"/>
</dbReference>
<organism evidence="2 3">
    <name type="scientific">Agromyces tardus</name>
    <dbReference type="NCBI Taxonomy" id="2583849"/>
    <lineage>
        <taxon>Bacteria</taxon>
        <taxon>Bacillati</taxon>
        <taxon>Actinomycetota</taxon>
        <taxon>Actinomycetes</taxon>
        <taxon>Micrococcales</taxon>
        <taxon>Microbacteriaceae</taxon>
        <taxon>Agromyces</taxon>
    </lineage>
</organism>
<dbReference type="RefSeq" id="WP_122938380.1">
    <property type="nucleotide sequence ID" value="NZ_JBHSNT010000014.1"/>
</dbReference>
<dbReference type="EMBL" id="RHHB01000060">
    <property type="protein sequence ID" value="RNB44604.1"/>
    <property type="molecule type" value="Genomic_DNA"/>
</dbReference>
<evidence type="ECO:0000313" key="2">
    <source>
        <dbReference type="EMBL" id="RNB44604.1"/>
    </source>
</evidence>
<dbReference type="AlphaFoldDB" id="A0A3M8A0D8"/>
<keyword evidence="1" id="KW-0472">Membrane</keyword>
<feature type="transmembrane region" description="Helical" evidence="1">
    <location>
        <begin position="105"/>
        <end position="131"/>
    </location>
</feature>
<keyword evidence="1" id="KW-1133">Transmembrane helix</keyword>
<gene>
    <name evidence="2" type="ORF">EDM22_17550</name>
</gene>
<feature type="transmembrane region" description="Helical" evidence="1">
    <location>
        <begin position="73"/>
        <end position="99"/>
    </location>
</feature>
<proteinExistence type="predicted"/>
<feature type="transmembrane region" description="Helical" evidence="1">
    <location>
        <begin position="44"/>
        <end position="66"/>
    </location>
</feature>
<dbReference type="Proteomes" id="UP000275048">
    <property type="component" value="Unassembled WGS sequence"/>
</dbReference>
<dbReference type="OrthoDB" id="5006650at2"/>
<name>A0A3M8A0D8_9MICO</name>
<reference evidence="2 3" key="1">
    <citation type="submission" date="2018-10" db="EMBL/GenBank/DDBJ databases">
        <title>Isolation, diversity and antibacterial activity of antinobacteria from the wheat rhizosphere soil.</title>
        <authorList>
            <person name="Sun T."/>
        </authorList>
    </citation>
    <scope>NUCLEOTIDE SEQUENCE [LARGE SCALE GENOMIC DNA]</scope>
    <source>
        <strain evidence="2 3">SJ-23</strain>
    </source>
</reference>
<keyword evidence="1" id="KW-0812">Transmembrane</keyword>
<evidence type="ECO:0000256" key="1">
    <source>
        <dbReference type="SAM" id="Phobius"/>
    </source>
</evidence>
<protein>
    <submittedName>
        <fullName evidence="2">Uncharacterized protein</fullName>
    </submittedName>
</protein>
<dbReference type="Pfam" id="PF19616">
    <property type="entry name" value="DUF6121"/>
    <property type="match status" value="1"/>
</dbReference>
<sequence length="158" mass="16308">MAIERRRGWIVAGFAAALLLALVVAVFGFVSLLTDAEVVADPAAGRLVGPAIVGVSVGAVLVFLGLRLPREHGLLAMTLQAVLIAWAAGVVAGTVAYALATGTLLAALLFALQFMSIGFGVLIPVLTALVVPLAGVTARAEAGGAERPRWPWERDDEQ</sequence>
<feature type="transmembrane region" description="Helical" evidence="1">
    <location>
        <begin position="9"/>
        <end position="32"/>
    </location>
</feature>
<accession>A0A3M8A0D8</accession>